<evidence type="ECO:0000256" key="1">
    <source>
        <dbReference type="ARBA" id="ARBA00022679"/>
    </source>
</evidence>
<dbReference type="SUPFAM" id="SSF55729">
    <property type="entry name" value="Acyl-CoA N-acyltransferases (Nat)"/>
    <property type="match status" value="1"/>
</dbReference>
<dbReference type="InterPro" id="IPR000182">
    <property type="entry name" value="GNAT_dom"/>
</dbReference>
<name>A0A1Z1W3A5_9ACTN</name>
<dbReference type="KEGG" id="salf:SMD44_00298"/>
<sequence>MRREDHAEIAALVQASADMLQRWLGARDHTVAAFERQLARFEQPTHEGFVVCLRDTGEIVGGVNINNIVRGSLRSGTLGYTAYASTTGRGYMTEGLGLVVRIAFDQLELHRLEANIQPDNTASLNLVRRLGFQREGYSAEFQLINGEWRDHERWAITATGTRACPMGRRDAAPTHRTGPRARR</sequence>
<dbReference type="Pfam" id="PF13302">
    <property type="entry name" value="Acetyltransf_3"/>
    <property type="match status" value="1"/>
</dbReference>
<dbReference type="EMBL" id="CP021748">
    <property type="protein sequence ID" value="ARX80900.1"/>
    <property type="molecule type" value="Genomic_DNA"/>
</dbReference>
<proteinExistence type="inferred from homology"/>
<evidence type="ECO:0000313" key="6">
    <source>
        <dbReference type="Proteomes" id="UP000195880"/>
    </source>
</evidence>
<protein>
    <submittedName>
        <fullName evidence="5">Acetyltransferase</fullName>
    </submittedName>
</protein>
<dbReference type="GO" id="GO:0005737">
    <property type="term" value="C:cytoplasm"/>
    <property type="evidence" value="ECO:0007669"/>
    <property type="project" value="TreeGrafter"/>
</dbReference>
<keyword evidence="2" id="KW-0012">Acyltransferase</keyword>
<gene>
    <name evidence="5" type="primary">rimJ</name>
    <name evidence="5" type="ORF">SMD44_00298</name>
</gene>
<comment type="similarity">
    <text evidence="3">Belongs to the acetyltransferase family. RimJ subfamily.</text>
</comment>
<dbReference type="Gene3D" id="3.40.630.30">
    <property type="match status" value="1"/>
</dbReference>
<dbReference type="InterPro" id="IPR016181">
    <property type="entry name" value="Acyl_CoA_acyltransferase"/>
</dbReference>
<feature type="domain" description="N-acetyltransferase" evidence="4">
    <location>
        <begin position="1"/>
        <end position="171"/>
    </location>
</feature>
<dbReference type="PANTHER" id="PTHR43792:SF8">
    <property type="entry name" value="[RIBOSOMAL PROTEIN US5]-ALANINE N-ACETYLTRANSFERASE"/>
    <property type="match status" value="1"/>
</dbReference>
<dbReference type="eggNOG" id="COG1670">
    <property type="taxonomic scope" value="Bacteria"/>
</dbReference>
<dbReference type="STRING" id="67267.GCA_000716675_00802"/>
<evidence type="ECO:0000256" key="3">
    <source>
        <dbReference type="ARBA" id="ARBA00038502"/>
    </source>
</evidence>
<keyword evidence="6" id="KW-1185">Reference proteome</keyword>
<accession>A0A1Z1W3A5</accession>
<keyword evidence="1 5" id="KW-0808">Transferase</keyword>
<evidence type="ECO:0000256" key="2">
    <source>
        <dbReference type="ARBA" id="ARBA00023315"/>
    </source>
</evidence>
<reference evidence="5 6" key="1">
    <citation type="submission" date="2017-05" db="EMBL/GenBank/DDBJ databases">
        <title>Streptomyces alboflavus Genome sequencing and assembly.</title>
        <authorList>
            <person name="Wang Y."/>
            <person name="Du B."/>
            <person name="Ding Y."/>
            <person name="Liu H."/>
            <person name="Hou Q."/>
            <person name="Liu K."/>
            <person name="Wang C."/>
            <person name="Yao L."/>
        </authorList>
    </citation>
    <scope>NUCLEOTIDE SEQUENCE [LARGE SCALE GENOMIC DNA]</scope>
    <source>
        <strain evidence="5 6">MDJK44</strain>
    </source>
</reference>
<dbReference type="PROSITE" id="PS51186">
    <property type="entry name" value="GNAT"/>
    <property type="match status" value="1"/>
</dbReference>
<dbReference type="AlphaFoldDB" id="A0A1Z1W3A5"/>
<evidence type="ECO:0000313" key="5">
    <source>
        <dbReference type="EMBL" id="ARX80900.1"/>
    </source>
</evidence>
<dbReference type="InterPro" id="IPR051531">
    <property type="entry name" value="N-acetyltransferase"/>
</dbReference>
<evidence type="ECO:0000259" key="4">
    <source>
        <dbReference type="PROSITE" id="PS51186"/>
    </source>
</evidence>
<organism evidence="5 6">
    <name type="scientific">Streptomyces alboflavus</name>
    <dbReference type="NCBI Taxonomy" id="67267"/>
    <lineage>
        <taxon>Bacteria</taxon>
        <taxon>Bacillati</taxon>
        <taxon>Actinomycetota</taxon>
        <taxon>Actinomycetes</taxon>
        <taxon>Kitasatosporales</taxon>
        <taxon>Streptomycetaceae</taxon>
        <taxon>Streptomyces</taxon>
    </lineage>
</organism>
<dbReference type="Proteomes" id="UP000195880">
    <property type="component" value="Chromosome"/>
</dbReference>
<dbReference type="GO" id="GO:0008999">
    <property type="term" value="F:protein-N-terminal-alanine acetyltransferase activity"/>
    <property type="evidence" value="ECO:0007669"/>
    <property type="project" value="TreeGrafter"/>
</dbReference>
<dbReference type="PANTHER" id="PTHR43792">
    <property type="entry name" value="GNAT FAMILY, PUTATIVE (AFU_ORTHOLOGUE AFUA_3G00765)-RELATED-RELATED"/>
    <property type="match status" value="1"/>
</dbReference>